<dbReference type="RefSeq" id="WP_369327516.1">
    <property type="nucleotide sequence ID" value="NZ_JAULBC010000001.1"/>
</dbReference>
<evidence type="ECO:0000259" key="2">
    <source>
        <dbReference type="Pfam" id="PF03819"/>
    </source>
</evidence>
<keyword evidence="1" id="KW-0175">Coiled coil</keyword>
<dbReference type="EMBL" id="JAULBC010000001">
    <property type="protein sequence ID" value="MEX6686127.1"/>
    <property type="molecule type" value="Genomic_DNA"/>
</dbReference>
<dbReference type="NCBIfam" id="TIGR00444">
    <property type="entry name" value="mazG"/>
    <property type="match status" value="1"/>
</dbReference>
<dbReference type="InterPro" id="IPR048011">
    <property type="entry name" value="NTP-PPase_MazG-like_C"/>
</dbReference>
<dbReference type="Gene3D" id="1.10.287.1080">
    <property type="entry name" value="MazG-like"/>
    <property type="match status" value="2"/>
</dbReference>
<dbReference type="InterPro" id="IPR004518">
    <property type="entry name" value="MazG-like_dom"/>
</dbReference>
<organism evidence="3 4">
    <name type="scientific">Danxiaibacter flavus</name>
    <dbReference type="NCBI Taxonomy" id="3049108"/>
    <lineage>
        <taxon>Bacteria</taxon>
        <taxon>Pseudomonadati</taxon>
        <taxon>Bacteroidota</taxon>
        <taxon>Chitinophagia</taxon>
        <taxon>Chitinophagales</taxon>
        <taxon>Chitinophagaceae</taxon>
        <taxon>Danxiaibacter</taxon>
    </lineage>
</organism>
<dbReference type="PANTHER" id="PTHR30522:SF0">
    <property type="entry name" value="NUCLEOSIDE TRIPHOSPHATE PYROPHOSPHOHYDROLASE"/>
    <property type="match status" value="1"/>
</dbReference>
<name>A0ABV3Z8D7_9BACT</name>
<evidence type="ECO:0000256" key="1">
    <source>
        <dbReference type="SAM" id="Coils"/>
    </source>
</evidence>
<keyword evidence="4" id="KW-1185">Reference proteome</keyword>
<dbReference type="InterPro" id="IPR048015">
    <property type="entry name" value="NTP-PPase_MazG-like_N"/>
</dbReference>
<feature type="domain" description="NTP pyrophosphohydrolase MazG-like" evidence="2">
    <location>
        <begin position="27"/>
        <end position="99"/>
    </location>
</feature>
<comment type="caution">
    <text evidence="3">The sequence shown here is derived from an EMBL/GenBank/DDBJ whole genome shotgun (WGS) entry which is preliminary data.</text>
</comment>
<dbReference type="GO" id="GO:0047429">
    <property type="term" value="F:nucleoside triphosphate diphosphatase activity"/>
    <property type="evidence" value="ECO:0007669"/>
    <property type="project" value="UniProtKB-EC"/>
</dbReference>
<dbReference type="CDD" id="cd11529">
    <property type="entry name" value="NTP-PPase_MazG_Cterm"/>
    <property type="match status" value="1"/>
</dbReference>
<dbReference type="Proteomes" id="UP001560573">
    <property type="component" value="Unassembled WGS sequence"/>
</dbReference>
<dbReference type="CDD" id="cd11528">
    <property type="entry name" value="NTP-PPase_MazG_Nterm"/>
    <property type="match status" value="1"/>
</dbReference>
<dbReference type="SUPFAM" id="SSF101386">
    <property type="entry name" value="all-alpha NTP pyrophosphatases"/>
    <property type="match status" value="2"/>
</dbReference>
<evidence type="ECO:0000313" key="3">
    <source>
        <dbReference type="EMBL" id="MEX6686127.1"/>
    </source>
</evidence>
<reference evidence="3 4" key="1">
    <citation type="submission" date="2023-07" db="EMBL/GenBank/DDBJ databases">
        <authorList>
            <person name="Lian W.-H."/>
        </authorList>
    </citation>
    <scope>NUCLEOTIDE SEQUENCE [LARGE SCALE GENOMIC DNA]</scope>
    <source>
        <strain evidence="3 4">SYSU DXS3180</strain>
    </source>
</reference>
<dbReference type="PANTHER" id="PTHR30522">
    <property type="entry name" value="NUCLEOSIDE TRIPHOSPHATE PYROPHOSPHOHYDROLASE"/>
    <property type="match status" value="1"/>
</dbReference>
<keyword evidence="3" id="KW-0378">Hydrolase</keyword>
<dbReference type="Pfam" id="PF03819">
    <property type="entry name" value="MazG"/>
    <property type="match status" value="2"/>
</dbReference>
<accession>A0ABV3Z8D7</accession>
<proteinExistence type="predicted"/>
<evidence type="ECO:0000313" key="4">
    <source>
        <dbReference type="Proteomes" id="UP001560573"/>
    </source>
</evidence>
<dbReference type="NCBIfam" id="NF007113">
    <property type="entry name" value="PRK09562.1"/>
    <property type="match status" value="1"/>
</dbReference>
<gene>
    <name evidence="3" type="primary">mazG</name>
    <name evidence="3" type="ORF">QTN47_01400</name>
</gene>
<sequence length="257" mass="30179">MSVDASFLRLVRIMDELREKCPWDKKQTIHTLRSMTIEETYELADAITLNDWQGIKEELGDILLHILFYSKIGAEQQEFTLAEVIEEICDKLVIRHPHIYGDVQVNDEEDVKRNWERIKKEEGKKSVLSGVPVSLPAMVKAMRIQEKAKQVGFEWEKKEDVWKKVEEEMQELKEAENEQNKHNIEEEFGDLLFSLVNYARFLQVDAETVLEKTNKKFISRFTTMEQIADSEGKDLRKMSLEEMDAIWNQVKKTNTIP</sequence>
<dbReference type="EC" id="3.6.1.9" evidence="3"/>
<feature type="domain" description="NTP pyrophosphohydrolase MazG-like" evidence="2">
    <location>
        <begin position="161"/>
        <end position="220"/>
    </location>
</feature>
<dbReference type="InterPro" id="IPR011551">
    <property type="entry name" value="NTP_PyrPHydrolase_MazG"/>
</dbReference>
<protein>
    <submittedName>
        <fullName evidence="3">Nucleoside triphosphate pyrophosphohydrolase</fullName>
        <ecNumber evidence="3">3.6.1.9</ecNumber>
    </submittedName>
</protein>
<feature type="coiled-coil region" evidence="1">
    <location>
        <begin position="158"/>
        <end position="185"/>
    </location>
</feature>